<dbReference type="EMBL" id="JBHRXV010000003">
    <property type="protein sequence ID" value="MFC3711673.1"/>
    <property type="molecule type" value="Genomic_DNA"/>
</dbReference>
<gene>
    <name evidence="2" type="ORF">ACFOMD_03770</name>
</gene>
<feature type="region of interest" description="Disordered" evidence="1">
    <location>
        <begin position="1"/>
        <end position="20"/>
    </location>
</feature>
<reference evidence="3" key="1">
    <citation type="journal article" date="2019" name="Int. J. Syst. Evol. Microbiol.">
        <title>The Global Catalogue of Microorganisms (GCM) 10K type strain sequencing project: providing services to taxonomists for standard genome sequencing and annotation.</title>
        <authorList>
            <consortium name="The Broad Institute Genomics Platform"/>
            <consortium name="The Broad Institute Genome Sequencing Center for Infectious Disease"/>
            <person name="Wu L."/>
            <person name="Ma J."/>
        </authorList>
    </citation>
    <scope>NUCLEOTIDE SEQUENCE [LARGE SCALE GENOMIC DNA]</scope>
    <source>
        <strain evidence="3">KCTC 42644</strain>
    </source>
</reference>
<protein>
    <submittedName>
        <fullName evidence="2">Uncharacterized protein</fullName>
    </submittedName>
</protein>
<accession>A0ABV7X8Y2</accession>
<name>A0ABV7X8Y2_9SPHN</name>
<sequence length="92" mass="9511">MSRHINDNESAAASGVSPPDAHGQAALFLVESLIHGLVARSVLSVADALEIVDIASEVKEEIGPELGDTPAELAKSLALLAAIERSLAIDLE</sequence>
<evidence type="ECO:0000313" key="3">
    <source>
        <dbReference type="Proteomes" id="UP001595615"/>
    </source>
</evidence>
<evidence type="ECO:0000256" key="1">
    <source>
        <dbReference type="SAM" id="MobiDB-lite"/>
    </source>
</evidence>
<dbReference type="Proteomes" id="UP001595615">
    <property type="component" value="Unassembled WGS sequence"/>
</dbReference>
<organism evidence="2 3">
    <name type="scientific">Sphingoaurantiacus capsulatus</name>
    <dbReference type="NCBI Taxonomy" id="1771310"/>
    <lineage>
        <taxon>Bacteria</taxon>
        <taxon>Pseudomonadati</taxon>
        <taxon>Pseudomonadota</taxon>
        <taxon>Alphaproteobacteria</taxon>
        <taxon>Sphingomonadales</taxon>
        <taxon>Sphingosinicellaceae</taxon>
        <taxon>Sphingoaurantiacus</taxon>
    </lineage>
</organism>
<comment type="caution">
    <text evidence="2">The sequence shown here is derived from an EMBL/GenBank/DDBJ whole genome shotgun (WGS) entry which is preliminary data.</text>
</comment>
<keyword evidence="3" id="KW-1185">Reference proteome</keyword>
<evidence type="ECO:0000313" key="2">
    <source>
        <dbReference type="EMBL" id="MFC3711673.1"/>
    </source>
</evidence>
<dbReference type="RefSeq" id="WP_380857065.1">
    <property type="nucleotide sequence ID" value="NZ_JBHRXV010000003.1"/>
</dbReference>
<proteinExistence type="predicted"/>